<comment type="caution">
    <text evidence="10">The sequence shown here is derived from an EMBL/GenBank/DDBJ whole genome shotgun (WGS) entry which is preliminary data.</text>
</comment>
<organism evidence="10 11">
    <name type="scientific">Muribacter muris</name>
    <dbReference type="NCBI Taxonomy" id="67855"/>
    <lineage>
        <taxon>Bacteria</taxon>
        <taxon>Pseudomonadati</taxon>
        <taxon>Pseudomonadota</taxon>
        <taxon>Gammaproteobacteria</taxon>
        <taxon>Pasteurellales</taxon>
        <taxon>Pasteurellaceae</taxon>
        <taxon>Muribacter</taxon>
    </lineage>
</organism>
<evidence type="ECO:0000256" key="8">
    <source>
        <dbReference type="ARBA" id="ARBA00023136"/>
    </source>
</evidence>
<evidence type="ECO:0000256" key="4">
    <source>
        <dbReference type="ARBA" id="ARBA00022519"/>
    </source>
</evidence>
<dbReference type="InterPro" id="IPR000576">
    <property type="entry name" value="LacY/RafB_perm_fam"/>
</dbReference>
<feature type="transmembrane region" description="Helical" evidence="9">
    <location>
        <begin position="229"/>
        <end position="247"/>
    </location>
</feature>
<evidence type="ECO:0000256" key="9">
    <source>
        <dbReference type="SAM" id="Phobius"/>
    </source>
</evidence>
<dbReference type="PRINTS" id="PR00174">
    <property type="entry name" value="LACYSMPORT"/>
</dbReference>
<dbReference type="GO" id="GO:0015528">
    <property type="term" value="F:lactose:proton symporter activity"/>
    <property type="evidence" value="ECO:0007669"/>
    <property type="project" value="TreeGrafter"/>
</dbReference>
<evidence type="ECO:0000256" key="7">
    <source>
        <dbReference type="ARBA" id="ARBA00022989"/>
    </source>
</evidence>
<keyword evidence="5" id="KW-0762">Sugar transport</keyword>
<feature type="transmembrane region" description="Helical" evidence="9">
    <location>
        <begin position="176"/>
        <end position="194"/>
    </location>
</feature>
<evidence type="ECO:0000256" key="5">
    <source>
        <dbReference type="ARBA" id="ARBA00022597"/>
    </source>
</evidence>
<feature type="transmembrane region" description="Helical" evidence="9">
    <location>
        <begin position="109"/>
        <end position="131"/>
    </location>
</feature>
<feature type="transmembrane region" description="Helical" evidence="9">
    <location>
        <begin position="297"/>
        <end position="323"/>
    </location>
</feature>
<dbReference type="GO" id="GO:0005886">
    <property type="term" value="C:plasma membrane"/>
    <property type="evidence" value="ECO:0007669"/>
    <property type="project" value="UniProtKB-SubCell"/>
</dbReference>
<dbReference type="NCBIfam" id="TIGR00882">
    <property type="entry name" value="2A0105"/>
    <property type="match status" value="1"/>
</dbReference>
<feature type="transmembrane region" description="Helical" evidence="9">
    <location>
        <begin position="267"/>
        <end position="290"/>
    </location>
</feature>
<proteinExistence type="predicted"/>
<keyword evidence="2" id="KW-0813">Transport</keyword>
<dbReference type="NCBIfam" id="NF007077">
    <property type="entry name" value="PRK09528.1"/>
    <property type="match status" value="1"/>
</dbReference>
<keyword evidence="11" id="KW-1185">Reference proteome</keyword>
<evidence type="ECO:0000256" key="1">
    <source>
        <dbReference type="ARBA" id="ARBA00004429"/>
    </source>
</evidence>
<evidence type="ECO:0000313" key="10">
    <source>
        <dbReference type="EMBL" id="KMK52192.1"/>
    </source>
</evidence>
<keyword evidence="8 9" id="KW-0472">Membrane</keyword>
<dbReference type="AlphaFoldDB" id="A0A0J5S5R7"/>
<dbReference type="InterPro" id="IPR018457">
    <property type="entry name" value="LacY/RafB_perm_fam_CS"/>
</dbReference>
<evidence type="ECO:0000256" key="3">
    <source>
        <dbReference type="ARBA" id="ARBA00022475"/>
    </source>
</evidence>
<feature type="transmembrane region" description="Helical" evidence="9">
    <location>
        <begin position="83"/>
        <end position="103"/>
    </location>
</feature>
<accession>A0A0J5S5R7</accession>
<feature type="transmembrane region" description="Helical" evidence="9">
    <location>
        <begin position="343"/>
        <end position="364"/>
    </location>
</feature>
<feature type="transmembrane region" description="Helical" evidence="9">
    <location>
        <begin position="152"/>
        <end position="170"/>
    </location>
</feature>
<evidence type="ECO:0000313" key="11">
    <source>
        <dbReference type="Proteomes" id="UP000036270"/>
    </source>
</evidence>
<dbReference type="PANTHER" id="PTHR23522:SF10">
    <property type="entry name" value="3-PHENYLPROPIONIC ACID TRANSPORTER-RELATED"/>
    <property type="match status" value="1"/>
</dbReference>
<keyword evidence="7 9" id="KW-1133">Transmembrane helix</keyword>
<feature type="transmembrane region" description="Helical" evidence="9">
    <location>
        <begin position="53"/>
        <end position="74"/>
    </location>
</feature>
<comment type="subcellular location">
    <subcellularLocation>
        <location evidence="1">Cell inner membrane</location>
        <topology evidence="1">Multi-pass membrane protein</topology>
    </subcellularLocation>
</comment>
<dbReference type="SUPFAM" id="SSF103473">
    <property type="entry name" value="MFS general substrate transporter"/>
    <property type="match status" value="1"/>
</dbReference>
<dbReference type="Proteomes" id="UP000036270">
    <property type="component" value="Unassembled WGS sequence"/>
</dbReference>
<feature type="transmembrane region" description="Helical" evidence="9">
    <location>
        <begin position="389"/>
        <end position="409"/>
    </location>
</feature>
<evidence type="ECO:0000256" key="6">
    <source>
        <dbReference type="ARBA" id="ARBA00022692"/>
    </source>
</evidence>
<dbReference type="InterPro" id="IPR036259">
    <property type="entry name" value="MFS_trans_sf"/>
</dbReference>
<evidence type="ECO:0000256" key="2">
    <source>
        <dbReference type="ARBA" id="ARBA00022448"/>
    </source>
</evidence>
<gene>
    <name evidence="10" type="primary">lacY</name>
    <name evidence="10" type="ORF">RO21_02475</name>
</gene>
<reference evidence="10 11" key="1">
    <citation type="submission" date="2014-12" db="EMBL/GenBank/DDBJ databases">
        <title>Reclassification of Actinobacillus muris as Muribacter muris.</title>
        <authorList>
            <person name="Christensen H."/>
            <person name="Nicklas W."/>
            <person name="Bisgaard M."/>
        </authorList>
    </citation>
    <scope>NUCLEOTIDE SEQUENCE [LARGE SCALE GENOMIC DNA]</scope>
    <source>
        <strain evidence="10 11">Ackerman80-443D</strain>
    </source>
</reference>
<protein>
    <submittedName>
        <fullName evidence="10">Galactoside permease</fullName>
    </submittedName>
</protein>
<dbReference type="EMBL" id="JWIZ01000012">
    <property type="protein sequence ID" value="KMK52192.1"/>
    <property type="molecule type" value="Genomic_DNA"/>
</dbReference>
<dbReference type="PANTHER" id="PTHR23522">
    <property type="entry name" value="BLL5896 PROTEIN"/>
    <property type="match status" value="1"/>
</dbReference>
<feature type="transmembrane region" description="Helical" evidence="9">
    <location>
        <begin position="21"/>
        <end position="41"/>
    </location>
</feature>
<dbReference type="Gene3D" id="1.20.1250.20">
    <property type="entry name" value="MFS general substrate transporter like domains"/>
    <property type="match status" value="2"/>
</dbReference>
<dbReference type="PATRIC" id="fig|67855.3.peg.240"/>
<sequence length="427" mass="47885">MQLQTPQAYYLSNRNYWIFSGYFFVYFFIMATCYPFLGIWLGDINGLSGEERGIVFASMSFFALCFQPIFGYVADKLGIKKHLLWVVAITLLFYSPFFIYVFAPLLQTNIWLGAIAGGIYMGFVFSGGAPASEAYVERVSRRSHFEYGRARMFGMFGWAICASLAGIMYAHNPNSVFWLGSAGAVVLLFLVALAKPEQNASTSVAAQLGANKNPVTLKQAFLLLKLPRFWALLAYVIGVACIYDIFDQQFGNFFNTFFESKEQGMEMFGYVTTGGELLNALIMFFVPLLINRIGAKNALLIAGMIMSIRIIGSSYATTAWHVVVLKTLHMFEVPFYLVGLFKYIANVFEVHFSATIYLVACQFAKQVANMLMSATVGTWYDKFGFQETYFILGCIALAFTLLSVFTLTGKMSATERYLLQKRNAHGI</sequence>
<dbReference type="Pfam" id="PF01306">
    <property type="entry name" value="LacY_symp"/>
    <property type="match status" value="1"/>
</dbReference>
<keyword evidence="4" id="KW-0997">Cell inner membrane</keyword>
<keyword evidence="3" id="KW-1003">Cell membrane</keyword>
<keyword evidence="6 9" id="KW-0812">Transmembrane</keyword>
<dbReference type="PROSITE" id="PS00897">
    <property type="entry name" value="LACY_2"/>
    <property type="match status" value="1"/>
</dbReference>
<name>A0A0J5S5R7_9PAST</name>
<dbReference type="STRING" id="67855.RO21_02475"/>
<dbReference type="GO" id="GO:0030395">
    <property type="term" value="F:lactose binding"/>
    <property type="evidence" value="ECO:0007669"/>
    <property type="project" value="TreeGrafter"/>
</dbReference>
<dbReference type="RefSeq" id="WP_047976219.1">
    <property type="nucleotide sequence ID" value="NZ_JWIZ01000012.1"/>
</dbReference>